<dbReference type="GeneID" id="25332286"/>
<evidence type="ECO:0000313" key="2">
    <source>
        <dbReference type="Proteomes" id="UP000054342"/>
    </source>
</evidence>
<dbReference type="AlphaFoldDB" id="A0A0D2EUX6"/>
<organism evidence="1 2">
    <name type="scientific">Exophiala xenobiotica</name>
    <dbReference type="NCBI Taxonomy" id="348802"/>
    <lineage>
        <taxon>Eukaryota</taxon>
        <taxon>Fungi</taxon>
        <taxon>Dikarya</taxon>
        <taxon>Ascomycota</taxon>
        <taxon>Pezizomycotina</taxon>
        <taxon>Eurotiomycetes</taxon>
        <taxon>Chaetothyriomycetidae</taxon>
        <taxon>Chaetothyriales</taxon>
        <taxon>Herpotrichiellaceae</taxon>
        <taxon>Exophiala</taxon>
    </lineage>
</organism>
<accession>A0A0D2EUX6</accession>
<dbReference type="Proteomes" id="UP000054342">
    <property type="component" value="Unassembled WGS sequence"/>
</dbReference>
<protein>
    <submittedName>
        <fullName evidence="1">Uncharacterized protein</fullName>
    </submittedName>
</protein>
<dbReference type="EMBL" id="KN847322">
    <property type="protein sequence ID" value="KIW51679.1"/>
    <property type="molecule type" value="Genomic_DNA"/>
</dbReference>
<dbReference type="RefSeq" id="XP_013312263.1">
    <property type="nucleotide sequence ID" value="XM_013456809.1"/>
</dbReference>
<dbReference type="HOGENOM" id="CLU_2483376_0_0_1"/>
<gene>
    <name evidence="1" type="ORF">PV05_10378</name>
</gene>
<evidence type="ECO:0000313" key="1">
    <source>
        <dbReference type="EMBL" id="KIW51679.1"/>
    </source>
</evidence>
<reference evidence="1 2" key="1">
    <citation type="submission" date="2015-01" db="EMBL/GenBank/DDBJ databases">
        <title>The Genome Sequence of Exophiala xenobiotica CBS118157.</title>
        <authorList>
            <consortium name="The Broad Institute Genomics Platform"/>
            <person name="Cuomo C."/>
            <person name="de Hoog S."/>
            <person name="Gorbushina A."/>
            <person name="Stielow B."/>
            <person name="Teixiera M."/>
            <person name="Abouelleil A."/>
            <person name="Chapman S.B."/>
            <person name="Priest M."/>
            <person name="Young S.K."/>
            <person name="Wortman J."/>
            <person name="Nusbaum C."/>
            <person name="Birren B."/>
        </authorList>
    </citation>
    <scope>NUCLEOTIDE SEQUENCE [LARGE SCALE GENOMIC DNA]</scope>
    <source>
        <strain evidence="1 2">CBS 118157</strain>
    </source>
</reference>
<name>A0A0D2EUX6_9EURO</name>
<keyword evidence="2" id="KW-1185">Reference proteome</keyword>
<proteinExistence type="predicted"/>
<sequence length="87" mass="9312">MIDVQLATIENVEPAARGSTSNRGGPLKGRTGHLLDNLASSVLFAKSRVSQAIRGHGRSHALSIPPSWSENCVFQGLRRRYGGAART</sequence>